<proteinExistence type="predicted"/>
<dbReference type="AlphaFoldDB" id="A0A845V200"/>
<evidence type="ECO:0000313" key="1">
    <source>
        <dbReference type="EMBL" id="NDY96280.1"/>
    </source>
</evidence>
<protein>
    <submittedName>
        <fullName evidence="1">IS66 family insertion sequence element accessory protein TnpB</fullName>
    </submittedName>
</protein>
<dbReference type="NCBIfam" id="NF047593">
    <property type="entry name" value="IS66_ISAeme5_TnpA"/>
    <property type="match status" value="1"/>
</dbReference>
<gene>
    <name evidence="1" type="ORF">G3I74_11115</name>
</gene>
<keyword evidence="2" id="KW-1185">Reference proteome</keyword>
<organism evidence="1 2">
    <name type="scientific">Wenzhouxiangella limi</name>
    <dbReference type="NCBI Taxonomy" id="2707351"/>
    <lineage>
        <taxon>Bacteria</taxon>
        <taxon>Pseudomonadati</taxon>
        <taxon>Pseudomonadota</taxon>
        <taxon>Gammaproteobacteria</taxon>
        <taxon>Chromatiales</taxon>
        <taxon>Wenzhouxiangellaceae</taxon>
        <taxon>Wenzhouxiangella</taxon>
    </lineage>
</organism>
<dbReference type="EMBL" id="JAAGSC010000042">
    <property type="protein sequence ID" value="NDY96280.1"/>
    <property type="molecule type" value="Genomic_DNA"/>
</dbReference>
<dbReference type="InterPro" id="IPR010921">
    <property type="entry name" value="Trp_repressor/repl_initiator"/>
</dbReference>
<sequence length="115" mass="12988">MGWKRRTRNQWQRLVEEWERSGLTQAAYCRRKGISVASLRRWKRLLAEDDRSAAEHIRGQVPSQTFLPVRLVERPDLAAGAGLTVVLPDGVRIEVGSQCSGDRLRVVLDALRPAA</sequence>
<comment type="caution">
    <text evidence="1">The sequence shown here is derived from an EMBL/GenBank/DDBJ whole genome shotgun (WGS) entry which is preliminary data.</text>
</comment>
<dbReference type="GO" id="GO:0043565">
    <property type="term" value="F:sequence-specific DNA binding"/>
    <property type="evidence" value="ECO:0007669"/>
    <property type="project" value="InterPro"/>
</dbReference>
<name>A0A845V200_9GAMM</name>
<accession>A0A845V200</accession>
<dbReference type="SUPFAM" id="SSF48295">
    <property type="entry name" value="TrpR-like"/>
    <property type="match status" value="1"/>
</dbReference>
<reference evidence="1 2" key="1">
    <citation type="submission" date="2020-02" db="EMBL/GenBank/DDBJ databases">
        <authorList>
            <person name="Zhang X.-Y."/>
        </authorList>
    </citation>
    <scope>NUCLEOTIDE SEQUENCE [LARGE SCALE GENOMIC DNA]</scope>
    <source>
        <strain evidence="1 2">C33</strain>
    </source>
</reference>
<evidence type="ECO:0000313" key="2">
    <source>
        <dbReference type="Proteomes" id="UP000484885"/>
    </source>
</evidence>
<dbReference type="Proteomes" id="UP000484885">
    <property type="component" value="Unassembled WGS sequence"/>
</dbReference>